<dbReference type="EMBL" id="CP089984">
    <property type="protein sequence ID" value="WXB16704.1"/>
    <property type="molecule type" value="Genomic_DNA"/>
</dbReference>
<organism evidence="1 2">
    <name type="scientific">Pendulispora albinea</name>
    <dbReference type="NCBI Taxonomy" id="2741071"/>
    <lineage>
        <taxon>Bacteria</taxon>
        <taxon>Pseudomonadati</taxon>
        <taxon>Myxococcota</taxon>
        <taxon>Myxococcia</taxon>
        <taxon>Myxococcales</taxon>
        <taxon>Sorangiineae</taxon>
        <taxon>Pendulisporaceae</taxon>
        <taxon>Pendulispora</taxon>
    </lineage>
</organism>
<proteinExistence type="predicted"/>
<gene>
    <name evidence="1" type="ORF">LZC94_05355</name>
</gene>
<protein>
    <submittedName>
        <fullName evidence="1">Uncharacterized protein</fullName>
    </submittedName>
</protein>
<evidence type="ECO:0000313" key="1">
    <source>
        <dbReference type="EMBL" id="WXB16704.1"/>
    </source>
</evidence>
<dbReference type="RefSeq" id="WP_394826332.1">
    <property type="nucleotide sequence ID" value="NZ_CP089984.1"/>
</dbReference>
<dbReference type="Proteomes" id="UP001370348">
    <property type="component" value="Chromosome"/>
</dbReference>
<name>A0ABZ2M0I6_9BACT</name>
<keyword evidence="2" id="KW-1185">Reference proteome</keyword>
<accession>A0ABZ2M0I6</accession>
<reference evidence="1 2" key="1">
    <citation type="submission" date="2021-12" db="EMBL/GenBank/DDBJ databases">
        <title>Discovery of the Pendulisporaceae a myxobacterial family with distinct sporulation behavior and unique specialized metabolism.</title>
        <authorList>
            <person name="Garcia R."/>
            <person name="Popoff A."/>
            <person name="Bader C.D."/>
            <person name="Loehr J."/>
            <person name="Walesch S."/>
            <person name="Walt C."/>
            <person name="Boldt J."/>
            <person name="Bunk B."/>
            <person name="Haeckl F.J.F.P.J."/>
            <person name="Gunesch A.P."/>
            <person name="Birkelbach J."/>
            <person name="Nuebel U."/>
            <person name="Pietschmann T."/>
            <person name="Bach T."/>
            <person name="Mueller R."/>
        </authorList>
    </citation>
    <scope>NUCLEOTIDE SEQUENCE [LARGE SCALE GENOMIC DNA]</scope>
    <source>
        <strain evidence="1 2">MSr11954</strain>
    </source>
</reference>
<sequence>MATPTLDETLLALLGAVDPPEPSGIVVTEVDMTIPLEATFGDEHGELVVRAGVPHTRWVSGFLPPVHTAHLHIELMPEVHRAPRPAARLEVDDG</sequence>
<evidence type="ECO:0000313" key="2">
    <source>
        <dbReference type="Proteomes" id="UP001370348"/>
    </source>
</evidence>